<dbReference type="OrthoDB" id="9151105at2"/>
<dbReference type="RefSeq" id="WP_091364137.1">
    <property type="nucleotide sequence ID" value="NZ_FMXA01000008.1"/>
</dbReference>
<evidence type="ECO:0000313" key="2">
    <source>
        <dbReference type="Proteomes" id="UP000199689"/>
    </source>
</evidence>
<name>A0A1G5VQD7_9FIRM</name>
<dbReference type="STRING" id="209880.SAMN02910343_00820"/>
<gene>
    <name evidence="1" type="ORF">SAMN02910343_00820</name>
</gene>
<reference evidence="1 2" key="1">
    <citation type="submission" date="2016-10" db="EMBL/GenBank/DDBJ databases">
        <authorList>
            <person name="de Groot N.N."/>
        </authorList>
    </citation>
    <scope>NUCLEOTIDE SEQUENCE [LARGE SCALE GENOMIC DNA]</scope>
    <source>
        <strain evidence="1 2">DSM 15230</strain>
    </source>
</reference>
<dbReference type="EMBL" id="FMXA01000008">
    <property type="protein sequence ID" value="SDA48100.1"/>
    <property type="molecule type" value="Genomic_DNA"/>
</dbReference>
<organism evidence="1 2">
    <name type="scientific">Allisonella histaminiformans</name>
    <dbReference type="NCBI Taxonomy" id="209880"/>
    <lineage>
        <taxon>Bacteria</taxon>
        <taxon>Bacillati</taxon>
        <taxon>Bacillota</taxon>
        <taxon>Negativicutes</taxon>
        <taxon>Veillonellales</taxon>
        <taxon>Veillonellaceae</taxon>
        <taxon>Allisonella</taxon>
    </lineage>
</organism>
<sequence>MKAAYKQLVKAIDSLDDAKINKAIHVAAYEKTRYFAERIARTETSRAWNAGVFRRWAEDTDCVAFQWKLSTAHPVTDICDLYAHADLYGMGPGIFPKDKAPELPAHPHCLCHYEKVYASELDSLSNNSFTEQEQYGKSKNAIVNHTYLNSGEYRRKFDTITDNPAVNRTLYQIAKKILNHRSGTLYEDMYWVDKNTGEIAYSITNSTLLKKIEYPKKLVKLIRENPDKYVTVHNHPESRPPSINDFNANVGNHYSIGIVCCHNGKIYLYYSNEYIPKEFYDYRIAKYKNRYYNEEEAQLMALKDLVRGHDIHFKEVKV</sequence>
<evidence type="ECO:0000313" key="1">
    <source>
        <dbReference type="EMBL" id="SDA48100.1"/>
    </source>
</evidence>
<dbReference type="AlphaFoldDB" id="A0A1G5VQD7"/>
<proteinExistence type="predicted"/>
<evidence type="ECO:0008006" key="3">
    <source>
        <dbReference type="Google" id="ProtNLM"/>
    </source>
</evidence>
<keyword evidence="2" id="KW-1185">Reference proteome</keyword>
<accession>A0A1G5VQD7</accession>
<dbReference type="GeneID" id="87755850"/>
<dbReference type="Proteomes" id="UP000199689">
    <property type="component" value="Unassembled WGS sequence"/>
</dbReference>
<protein>
    <recommendedName>
        <fullName evidence="3">Phage Mu protein F like protein</fullName>
    </recommendedName>
</protein>